<protein>
    <submittedName>
        <fullName evidence="2">Uncharacterized protein</fullName>
    </submittedName>
</protein>
<accession>A0A6L2ZPB9</accession>
<dbReference type="EMBL" id="BLXO01000004">
    <property type="protein sequence ID" value="GFN46578.1"/>
    <property type="molecule type" value="Genomic_DNA"/>
</dbReference>
<evidence type="ECO:0000313" key="2">
    <source>
        <dbReference type="EMBL" id="GFN46643.1"/>
    </source>
</evidence>
<dbReference type="EMBL" id="BLXO01000004">
    <property type="protein sequence ID" value="GFN46643.1"/>
    <property type="molecule type" value="Genomic_DNA"/>
</dbReference>
<comment type="caution">
    <text evidence="2">The sequence shown here is derived from an EMBL/GenBank/DDBJ whole genome shotgun (WGS) entry which is preliminary data.</text>
</comment>
<proteinExistence type="predicted"/>
<dbReference type="AlphaFoldDB" id="A0A6L2ZPB9"/>
<name>A0A6L2ZPB9_9ENTR</name>
<sequence>MGTGECAVMLLCDIEGSKSSIKANSGLDFVFLWKNNRKRGL</sequence>
<evidence type="ECO:0000313" key="3">
    <source>
        <dbReference type="Proteomes" id="UP000504714"/>
    </source>
</evidence>
<dbReference type="Proteomes" id="UP000504714">
    <property type="component" value="Unassembled WGS sequence"/>
</dbReference>
<reference evidence="2 3" key="1">
    <citation type="submission" date="2020-06" db="EMBL/GenBank/DDBJ databases">
        <title>The genome sequence of Candidatus Regiella insecticola strain Tut.</title>
        <authorList>
            <person name="Nikoh N."/>
            <person name="Tsuchida T."/>
            <person name="Koga R."/>
            <person name="Oshima K."/>
            <person name="Hattori M."/>
            <person name="Fukatsu T."/>
        </authorList>
    </citation>
    <scope>NUCLEOTIDE SEQUENCE [LARGE SCALE GENOMIC DNA]</scope>
    <source>
        <strain evidence="2 3">Tut</strain>
    </source>
</reference>
<gene>
    <name evidence="1" type="ORF">RINTU1_22680</name>
    <name evidence="2" type="ORF">RINTU1_23420</name>
</gene>
<organism evidence="2 3">
    <name type="scientific">Candidatus Regiella insecticola</name>
    <dbReference type="NCBI Taxonomy" id="138073"/>
    <lineage>
        <taxon>Bacteria</taxon>
        <taxon>Pseudomonadati</taxon>
        <taxon>Pseudomonadota</taxon>
        <taxon>Gammaproteobacteria</taxon>
        <taxon>Enterobacterales</taxon>
        <taxon>Enterobacteriaceae</taxon>
        <taxon>aphid secondary symbionts</taxon>
        <taxon>Candidatus Regiella</taxon>
    </lineage>
</organism>
<evidence type="ECO:0000313" key="1">
    <source>
        <dbReference type="EMBL" id="GFN46578.1"/>
    </source>
</evidence>